<dbReference type="GeneID" id="84222550"/>
<comment type="caution">
    <text evidence="1">The sequence shown here is derived from an EMBL/GenBank/DDBJ whole genome shotgun (WGS) entry which is preliminary data.</text>
</comment>
<sequence length="87" mass="10459">MKGSIYRKRYILAYSENGDELDKYLFYSMGIKRKYRYKNYRIYLANQFNRNNVIKKIEYHGGRVEYVSGTIKKCKKILGSEIIKTLN</sequence>
<dbReference type="EMBL" id="LKBH01000093">
    <property type="protein sequence ID" value="KQB35798.1"/>
    <property type="molecule type" value="Genomic_DNA"/>
</dbReference>
<protein>
    <submittedName>
        <fullName evidence="1">Uncharacterized protein</fullName>
    </submittedName>
</protein>
<reference evidence="1 2" key="1">
    <citation type="submission" date="2015-09" db="EMBL/GenBank/DDBJ databases">
        <title>Heavy metals and arsenic resistance mechanisms in polyextremophilic archaea of the family Ferroplasmaceae.</title>
        <authorList>
            <person name="Bulaev A.G."/>
            <person name="Kanygina A.V."/>
        </authorList>
    </citation>
    <scope>NUCLEOTIDE SEQUENCE [LARGE SCALE GENOMIC DNA]</scope>
    <source>
        <strain evidence="1 2">BH2</strain>
    </source>
</reference>
<dbReference type="RefSeq" id="WP_048101458.1">
    <property type="nucleotide sequence ID" value="NZ_LKBH01000093.1"/>
</dbReference>
<dbReference type="InParanoid" id="A0A0Q1B6Q9"/>
<dbReference type="Proteomes" id="UP000050301">
    <property type="component" value="Unassembled WGS sequence"/>
</dbReference>
<organism evidence="1 2">
    <name type="scientific">Acidiplasma cupricumulans</name>
    <dbReference type="NCBI Taxonomy" id="312540"/>
    <lineage>
        <taxon>Archaea</taxon>
        <taxon>Methanobacteriati</taxon>
        <taxon>Thermoplasmatota</taxon>
        <taxon>Thermoplasmata</taxon>
        <taxon>Thermoplasmatales</taxon>
        <taxon>Ferroplasmaceae</taxon>
        <taxon>Acidiplasma</taxon>
    </lineage>
</organism>
<gene>
    <name evidence="1" type="ORF">AOG55_05755</name>
</gene>
<evidence type="ECO:0000313" key="1">
    <source>
        <dbReference type="EMBL" id="KQB35798.1"/>
    </source>
</evidence>
<proteinExistence type="predicted"/>
<name>A0A0Q1B6Q9_9ARCH</name>
<dbReference type="AlphaFoldDB" id="A0A0Q1B6Q9"/>
<keyword evidence="2" id="KW-1185">Reference proteome</keyword>
<accession>A0A0Q1B6Q9</accession>
<evidence type="ECO:0000313" key="2">
    <source>
        <dbReference type="Proteomes" id="UP000050301"/>
    </source>
</evidence>